<name>A0A813PXG7_9BILA</name>
<dbReference type="GO" id="GO:0031047">
    <property type="term" value="P:regulatory ncRNA-mediated gene silencing"/>
    <property type="evidence" value="ECO:0007669"/>
    <property type="project" value="UniProtKB-KW"/>
</dbReference>
<feature type="domain" description="Piwi" evidence="10">
    <location>
        <begin position="530"/>
        <end position="808"/>
    </location>
</feature>
<keyword evidence="13" id="KW-1185">Reference proteome</keyword>
<dbReference type="EMBL" id="CAJNOQ010000105">
    <property type="protein sequence ID" value="CAF0757083.1"/>
    <property type="molecule type" value="Genomic_DNA"/>
</dbReference>
<evidence type="ECO:0000256" key="2">
    <source>
        <dbReference type="ARBA" id="ARBA00022473"/>
    </source>
</evidence>
<dbReference type="SMART" id="SM00950">
    <property type="entry name" value="Piwi"/>
    <property type="match status" value="1"/>
</dbReference>
<evidence type="ECO:0000256" key="1">
    <source>
        <dbReference type="ARBA" id="ARBA00004496"/>
    </source>
</evidence>
<dbReference type="PROSITE" id="PS50822">
    <property type="entry name" value="PIWI"/>
    <property type="match status" value="1"/>
</dbReference>
<comment type="caution">
    <text evidence="11">The sequence shown here is derived from an EMBL/GenBank/DDBJ whole genome shotgun (WGS) entry which is preliminary data.</text>
</comment>
<dbReference type="Proteomes" id="UP000681722">
    <property type="component" value="Unassembled WGS sequence"/>
</dbReference>
<dbReference type="Pfam" id="PF06984">
    <property type="entry name" value="MRP-L47"/>
    <property type="match status" value="1"/>
</dbReference>
<evidence type="ECO:0000256" key="4">
    <source>
        <dbReference type="ARBA" id="ARBA00022782"/>
    </source>
</evidence>
<dbReference type="PROSITE" id="PS50821">
    <property type="entry name" value="PAZ"/>
    <property type="match status" value="1"/>
</dbReference>
<keyword evidence="2" id="KW-0217">Developmental protein</keyword>
<evidence type="ECO:0000256" key="3">
    <source>
        <dbReference type="ARBA" id="ARBA00022490"/>
    </source>
</evidence>
<comment type="subcellular location">
    <subcellularLocation>
        <location evidence="1">Cytoplasm</location>
    </subcellularLocation>
</comment>
<gene>
    <name evidence="11" type="ORF">GPM918_LOCUS1172</name>
    <name evidence="12" type="ORF">SRO942_LOCUS1172</name>
</gene>
<evidence type="ECO:0000259" key="10">
    <source>
        <dbReference type="PROSITE" id="PS50822"/>
    </source>
</evidence>
<proteinExistence type="inferred from homology"/>
<evidence type="ECO:0000256" key="5">
    <source>
        <dbReference type="ARBA" id="ARBA00022884"/>
    </source>
</evidence>
<dbReference type="Gene3D" id="6.10.330.20">
    <property type="match status" value="1"/>
</dbReference>
<dbReference type="GO" id="GO:0030154">
    <property type="term" value="P:cell differentiation"/>
    <property type="evidence" value="ECO:0007669"/>
    <property type="project" value="UniProtKB-KW"/>
</dbReference>
<organism evidence="11 13">
    <name type="scientific">Didymodactylos carnosus</name>
    <dbReference type="NCBI Taxonomy" id="1234261"/>
    <lineage>
        <taxon>Eukaryota</taxon>
        <taxon>Metazoa</taxon>
        <taxon>Spiralia</taxon>
        <taxon>Gnathifera</taxon>
        <taxon>Rotifera</taxon>
        <taxon>Eurotatoria</taxon>
        <taxon>Bdelloidea</taxon>
        <taxon>Philodinida</taxon>
        <taxon>Philodinidae</taxon>
        <taxon>Didymodactylos</taxon>
    </lineage>
</organism>
<dbReference type="InterPro" id="IPR036397">
    <property type="entry name" value="RNaseH_sf"/>
</dbReference>
<keyword evidence="6" id="KW-0943">RNA-mediated gene silencing</keyword>
<accession>A0A813PXG7</accession>
<dbReference type="EMBL" id="CAJOBC010000105">
    <property type="protein sequence ID" value="CAF3537528.1"/>
    <property type="molecule type" value="Genomic_DNA"/>
</dbReference>
<dbReference type="Proteomes" id="UP000663829">
    <property type="component" value="Unassembled WGS sequence"/>
</dbReference>
<dbReference type="Pfam" id="PF02170">
    <property type="entry name" value="PAZ"/>
    <property type="match status" value="1"/>
</dbReference>
<evidence type="ECO:0000256" key="7">
    <source>
        <dbReference type="ARBA" id="ARBA00038291"/>
    </source>
</evidence>
<comment type="similarity">
    <text evidence="7">Belongs to the argonaute family. Piwi subfamily.</text>
</comment>
<dbReference type="InterPro" id="IPR036085">
    <property type="entry name" value="PAZ_dom_sf"/>
</dbReference>
<dbReference type="Gene3D" id="2.170.260.10">
    <property type="entry name" value="paz domain"/>
    <property type="match status" value="1"/>
</dbReference>
<sequence>MASTSDRGRARGRGRARPTQPLDNDETRPGGAAQLEQSQLSSNVELITGAGESLNPALPSQTSIPTQSSASTTEKPRRGAPVVMKSAPRGTGLSGLVPEFAALNVGRSNTRSVPYTSSQQIQQQSIEKRGTSGDPIQLIANYIRILATPTWELFQYHIDFQPEVEQRKMRRELIAQHRDLFKDVAFDGTTMYAFDDLGDEKSLMGRNPGTGQEIQILLKKTAKNSPESPNFFHLANLIVRKLLELTGMKLIGRNYYQYDRKLDLERYKLTLFPGFMTNVNIFEGSLMINVDLSHKILNKTTVYQRLQDIFNQQRDYKKAQDLATKELVGEIVLTTYNNKTYKIDEIAWDQDPTHQFQMRDGSQWSFMKYYQEKYQLQIDDPAQPLLVSKPSKRDRRAGITTPLLLIPELCCVTGISDVMRSDFMFMKEMASHTHVDPATRYGRLNEFINDIHSNPECQKELNKWNIRLDDELVQFESRVLDAEQILYADRIVKYNYEEADWSREGTPLPNDRSETYYDALAKKVRQDTELVVCILSNNRKDRYDTLKKYLCLDNPVPSQMVLTKTISRKNQLMSVATKIGIQLNAKLGGEIWGVSIPTKTLMVIGMDSYHDLKRRTSSVGAFVASTNQTLTKFYSRIIYQRTTQELMDGLTQCLTDALKEYHRNNNCLPEKIVLYRDGVSDGQLAIIAEHELPQIVETFPKIMPGYEPKLAVVIVKKRGNARFFQRSGRSILNPAPGTIIDHTVTNTDWYDFYLISQCARQGTVSPTHYNVIWDRTNFKVDHMQRLTYKLCHLYYNWPGTIRVPAVCQLGALQCLQIRHETTNTTQTSPSTDLATLKRSNLMDFFDTSDTMADSKIIHGRWWHMDELRLKSNEDLHKLWYVLLKERNVLLTMEEEFRYQHELFPNPERIDKIEESMRNILNVVRERNIAYNLLETGKTGEQQPIFRKTSFGLLRFYKPKHHIVPPHMNTWYKLLWGNRKPSKWTKIMERRYNEVKNNEEHLEMERIKKVVDNVIQKYPHLEKDREFVMERYKERLECEFVEIPDRFKNRPKLKPHETVWDEDEFYKKGVYDDPNKDDYEIVVKK</sequence>
<dbReference type="InterPro" id="IPR003100">
    <property type="entry name" value="PAZ_dom"/>
</dbReference>
<evidence type="ECO:0000313" key="12">
    <source>
        <dbReference type="EMBL" id="CAF3537528.1"/>
    </source>
</evidence>
<dbReference type="Gene3D" id="3.40.50.2300">
    <property type="match status" value="1"/>
</dbReference>
<dbReference type="Gene3D" id="3.30.420.10">
    <property type="entry name" value="Ribonuclease H-like superfamily/Ribonuclease H"/>
    <property type="match status" value="1"/>
</dbReference>
<keyword evidence="4" id="KW-0221">Differentiation</keyword>
<dbReference type="SMART" id="SM00949">
    <property type="entry name" value="PAZ"/>
    <property type="match status" value="1"/>
</dbReference>
<feature type="compositionally biased region" description="Polar residues" evidence="8">
    <location>
        <begin position="58"/>
        <end position="73"/>
    </location>
</feature>
<feature type="region of interest" description="Disordered" evidence="8">
    <location>
        <begin position="1"/>
        <end position="91"/>
    </location>
</feature>
<dbReference type="OrthoDB" id="270763at2759"/>
<reference evidence="11" key="1">
    <citation type="submission" date="2021-02" db="EMBL/GenBank/DDBJ databases">
        <authorList>
            <person name="Nowell W R."/>
        </authorList>
    </citation>
    <scope>NUCLEOTIDE SEQUENCE</scope>
</reference>
<dbReference type="AlphaFoldDB" id="A0A813PXG7"/>
<feature type="compositionally biased region" description="Polar residues" evidence="8">
    <location>
        <begin position="35"/>
        <end position="45"/>
    </location>
</feature>
<dbReference type="InterPro" id="IPR012337">
    <property type="entry name" value="RNaseH-like_sf"/>
</dbReference>
<protein>
    <recommendedName>
        <fullName evidence="14">Piwi</fullName>
    </recommendedName>
</protein>
<dbReference type="GO" id="GO:0003735">
    <property type="term" value="F:structural constituent of ribosome"/>
    <property type="evidence" value="ECO:0007669"/>
    <property type="project" value="InterPro"/>
</dbReference>
<evidence type="ECO:0008006" key="14">
    <source>
        <dbReference type="Google" id="ProtNLM"/>
    </source>
</evidence>
<dbReference type="Pfam" id="PF23278">
    <property type="entry name" value="Piwi_N"/>
    <property type="match status" value="1"/>
</dbReference>
<evidence type="ECO:0000256" key="8">
    <source>
        <dbReference type="SAM" id="MobiDB-lite"/>
    </source>
</evidence>
<dbReference type="GO" id="GO:0006412">
    <property type="term" value="P:translation"/>
    <property type="evidence" value="ECO:0007669"/>
    <property type="project" value="InterPro"/>
</dbReference>
<evidence type="ECO:0000259" key="9">
    <source>
        <dbReference type="PROSITE" id="PS50821"/>
    </source>
</evidence>
<dbReference type="InterPro" id="IPR038340">
    <property type="entry name" value="MRP-L47_sf"/>
</dbReference>
<dbReference type="CDD" id="cd02845">
    <property type="entry name" value="PAZ_piwi_like"/>
    <property type="match status" value="1"/>
</dbReference>
<dbReference type="GO" id="GO:0003723">
    <property type="term" value="F:RNA binding"/>
    <property type="evidence" value="ECO:0007669"/>
    <property type="project" value="UniProtKB-KW"/>
</dbReference>
<dbReference type="CDD" id="cd04658">
    <property type="entry name" value="Piwi_piwi-like_Euk"/>
    <property type="match status" value="1"/>
</dbReference>
<dbReference type="PANTHER" id="PTHR22891">
    <property type="entry name" value="EUKARYOTIC TRANSLATION INITIATION FACTOR 2C"/>
    <property type="match status" value="1"/>
</dbReference>
<evidence type="ECO:0000313" key="13">
    <source>
        <dbReference type="Proteomes" id="UP000663829"/>
    </source>
</evidence>
<keyword evidence="3" id="KW-0963">Cytoplasm</keyword>
<evidence type="ECO:0000256" key="6">
    <source>
        <dbReference type="ARBA" id="ARBA00023158"/>
    </source>
</evidence>
<feature type="domain" description="PAZ" evidence="9">
    <location>
        <begin position="301"/>
        <end position="414"/>
    </location>
</feature>
<keyword evidence="5" id="KW-0694">RNA-binding</keyword>
<dbReference type="SUPFAM" id="SSF53098">
    <property type="entry name" value="Ribonuclease H-like"/>
    <property type="match status" value="1"/>
</dbReference>
<dbReference type="FunFam" id="2.170.260.10:FF:000003">
    <property type="entry name" value="Piwi-like RNA-mediated gene silencing 2"/>
    <property type="match status" value="1"/>
</dbReference>
<dbReference type="InterPro" id="IPR010729">
    <property type="entry name" value="Ribosomal_uL29_mit"/>
</dbReference>
<dbReference type="FunFam" id="3.30.420.10:FF:000014">
    <property type="entry name" value="Piwi-like RNA-mediated gene silencing 1"/>
    <property type="match status" value="1"/>
</dbReference>
<dbReference type="SUPFAM" id="SSF101690">
    <property type="entry name" value="PAZ domain"/>
    <property type="match status" value="1"/>
</dbReference>
<dbReference type="InterPro" id="IPR003165">
    <property type="entry name" value="Piwi"/>
</dbReference>
<dbReference type="Pfam" id="PF02171">
    <property type="entry name" value="Piwi"/>
    <property type="match status" value="1"/>
</dbReference>
<evidence type="ECO:0000313" key="11">
    <source>
        <dbReference type="EMBL" id="CAF0757083.1"/>
    </source>
</evidence>
<dbReference type="GO" id="GO:0005761">
    <property type="term" value="C:mitochondrial ribosome"/>
    <property type="evidence" value="ECO:0007669"/>
    <property type="project" value="InterPro"/>
</dbReference>